<evidence type="ECO:0000256" key="1">
    <source>
        <dbReference type="PROSITE-ProRule" id="PRU00339"/>
    </source>
</evidence>
<feature type="repeat" description="TPR" evidence="1">
    <location>
        <begin position="430"/>
        <end position="463"/>
    </location>
</feature>
<organism evidence="2 3">
    <name type="scientific">Pichia kudriavzevii</name>
    <name type="common">Yeast</name>
    <name type="synonym">Issatchenkia orientalis</name>
    <dbReference type="NCBI Taxonomy" id="4909"/>
    <lineage>
        <taxon>Eukaryota</taxon>
        <taxon>Fungi</taxon>
        <taxon>Dikarya</taxon>
        <taxon>Ascomycota</taxon>
        <taxon>Saccharomycotina</taxon>
        <taxon>Pichiomycetes</taxon>
        <taxon>Pichiales</taxon>
        <taxon>Pichiaceae</taxon>
        <taxon>Pichia</taxon>
    </lineage>
</organism>
<dbReference type="PROSITE" id="PS50005">
    <property type="entry name" value="TPR"/>
    <property type="match status" value="1"/>
</dbReference>
<proteinExistence type="predicted"/>
<dbReference type="PANTHER" id="PTHR14374:SF0">
    <property type="entry name" value="TRAFFICKING PROTEIN PARTICLE COMPLEX SUBUNIT 11"/>
    <property type="match status" value="1"/>
</dbReference>
<protein>
    <submittedName>
        <fullName evidence="2">Uncharacterized protein</fullName>
    </submittedName>
</protein>
<dbReference type="InterPro" id="IPR011990">
    <property type="entry name" value="TPR-like_helical_dom_sf"/>
</dbReference>
<evidence type="ECO:0000313" key="3">
    <source>
        <dbReference type="Proteomes" id="UP000195871"/>
    </source>
</evidence>
<evidence type="ECO:0000313" key="2">
    <source>
        <dbReference type="EMBL" id="OUT22338.1"/>
    </source>
</evidence>
<accession>A0A1Z8JP04</accession>
<keyword evidence="1" id="KW-0802">TPR repeat</keyword>
<sequence>MKKYSLAATHVPVPLVYVQGVDDSIRPIQHETKSELNETSLKIDIERKLPNITNGCMTRTVSVLEAGNLREHMWWKDTNINSRPWFNVKYVDGRCTVGVSGSPSILSPYRKWHKGELLPLHWMDKYYDHICTVFISFYELKNGESDFLLVNEVNRIKLSFSNTMIKYVCILVNPGNGNTSHLQDVISRIHMSGNSLFVLNGGDNEARKREQTTFIKKLLVGLRQYSNDFFDLQIQKLKKREIKDTSYSQEMFSTRNLIKLVMFEQFKGGSDSTTKMLEYAYDRLLSLDKQLSSNKEEIYQWLDILCLHIVRSTILIDANVAFRKFMFHISTIPDRKEVNNDWFAFQYLWLGNLLKSVSDPSLIPINTMLYPSKSDGLVNSRCMPNPGFIFLQAALFKKRGEIGDGSEVISLLTSSIDAFENSSNFRRVESFIYMLLGEVYFRMENYSMALNNYLVALPVYQRDKWLKIICVLLRNVCQCFIGLGRTKEASQSYIELCTYERDGEYLQALKGKIDGLELVDTNEIGLLDVKGLFGIQVGVKKFENMINDGIDLQLRITSNSKVMAEITIDQIRLDLGCREFLIANDPLLKKGYLQIVNEDGKANLDFDHELCKVLQVHLYPKKVGVFRVVEVELLGHFNDLKFQTRIQITPTIERYFTWYSEDCKHQPIKIHYPSNSFKIEPRIPEIKSSLKYDSVGFIGRQFPITVHFLNADKEPDVVIASVAGTASIADKEIEVVSNTKLELSPNDEGTIIATFDIPQNSDILAPCIVELMFEYEVKEVVVAVRKKIRIAVADVFSWQTELRPVVYPFPDLFKIDAENPGTLPMHTRRWQFRLHLKDMADTMEIEEMSFDIRGPTGVSLTLNSENLQGMLKNGETQIIPVQLDVRIIERSARTIPIDMKCHVKYAVSGLTYDYVVDMYKANLPHVDPRVLVYILQERKDGEVEEVDVVYLLENPTDKIFRYQTNMNPLAGVEIVDYVKTSRINLLPFQQLPLKFTYKTRGKLLPEFTLYDRQYQVFVHASVADDRLYFVDGQLLRR</sequence>
<reference evidence="2 3" key="1">
    <citation type="submission" date="2017-05" db="EMBL/GenBank/DDBJ databases">
        <title>The Genome Sequence of Candida krusei Ckrusei653.</title>
        <authorList>
            <person name="Cuomo C."/>
            <person name="Forche A."/>
            <person name="Young S."/>
            <person name="Abouelleil A."/>
            <person name="Cao P."/>
            <person name="Chapman S."/>
            <person name="Cusick C."/>
            <person name="Shea T."/>
            <person name="Nusbaum C."/>
            <person name="Birren B."/>
        </authorList>
    </citation>
    <scope>NUCLEOTIDE SEQUENCE [LARGE SCALE GENOMIC DNA]</scope>
    <source>
        <strain evidence="2 3">Ckrusei653</strain>
    </source>
</reference>
<dbReference type="Proteomes" id="UP000195871">
    <property type="component" value="Unassembled WGS sequence"/>
</dbReference>
<dbReference type="PANTHER" id="PTHR14374">
    <property type="entry name" value="FOIE GRAS"/>
    <property type="match status" value="1"/>
</dbReference>
<dbReference type="SUPFAM" id="SSF48452">
    <property type="entry name" value="TPR-like"/>
    <property type="match status" value="1"/>
</dbReference>
<dbReference type="AlphaFoldDB" id="A0A1Z8JP04"/>
<comment type="caution">
    <text evidence="2">The sequence shown here is derived from an EMBL/GenBank/DDBJ whole genome shotgun (WGS) entry which is preliminary data.</text>
</comment>
<name>A0A1Z8JP04_PICKU</name>
<dbReference type="EMBL" id="NHMM01000003">
    <property type="protein sequence ID" value="OUT22338.1"/>
    <property type="molecule type" value="Genomic_DNA"/>
</dbReference>
<gene>
    <name evidence="2" type="ORF">CAS74_002054</name>
</gene>
<dbReference type="InterPro" id="IPR019734">
    <property type="entry name" value="TPR_rpt"/>
</dbReference>
<dbReference type="VEuPathDB" id="FungiDB:C5L36_0D00930"/>